<feature type="chain" id="PRO_5016299077" evidence="1">
    <location>
        <begin position="24"/>
        <end position="210"/>
    </location>
</feature>
<dbReference type="Proteomes" id="UP000250579">
    <property type="component" value="Chromosome"/>
</dbReference>
<dbReference type="InterPro" id="IPR022753">
    <property type="entry name" value="T4SS_pilus_biogen_PilP"/>
</dbReference>
<gene>
    <name evidence="2" type="ORF">CE139_24850</name>
</gene>
<organism evidence="2 3">
    <name type="scientific">Pseudomonas oryzihabitans</name>
    <dbReference type="NCBI Taxonomy" id="47885"/>
    <lineage>
        <taxon>Bacteria</taxon>
        <taxon>Pseudomonadati</taxon>
        <taxon>Pseudomonadota</taxon>
        <taxon>Gammaproteobacteria</taxon>
        <taxon>Pseudomonadales</taxon>
        <taxon>Pseudomonadaceae</taxon>
        <taxon>Pseudomonas</taxon>
    </lineage>
</organism>
<name>A0A2Z5AGB3_9PSED</name>
<protein>
    <submittedName>
        <fullName evidence="2">Pilus assembly protein PilP</fullName>
    </submittedName>
</protein>
<sequence length="210" mass="21456">MSNDLSLAMLGLLALTLAGPVLAADKDPDGITVGELSRVQSETILYKAQGERAKALREINGSGTQATTAPQPSYLPQPVAANTGRVSGAAEQTGAVEQLPVVKLVYGAGKALRATLLYTGGFEIDASTASTDLPGGYRVASLTLDSVVLSRGGKRFPLGFSNRAPSYPVTTMPTSQSSVLPVTVTPMNPVPLGAPTPIALPGATPTSVQP</sequence>
<proteinExistence type="predicted"/>
<dbReference type="RefSeq" id="WP_208693056.1">
    <property type="nucleotide sequence ID" value="NZ_CP022198.1"/>
</dbReference>
<accession>A0A2Z5AGB3</accession>
<evidence type="ECO:0000313" key="3">
    <source>
        <dbReference type="Proteomes" id="UP000250579"/>
    </source>
</evidence>
<feature type="signal peptide" evidence="1">
    <location>
        <begin position="1"/>
        <end position="23"/>
    </location>
</feature>
<keyword evidence="1" id="KW-0732">Signal</keyword>
<dbReference type="EMBL" id="CP022198">
    <property type="protein sequence ID" value="AXA68892.1"/>
    <property type="molecule type" value="Genomic_DNA"/>
</dbReference>
<evidence type="ECO:0000256" key="1">
    <source>
        <dbReference type="SAM" id="SignalP"/>
    </source>
</evidence>
<evidence type="ECO:0000313" key="2">
    <source>
        <dbReference type="EMBL" id="AXA68892.1"/>
    </source>
</evidence>
<dbReference type="AlphaFoldDB" id="A0A2Z5AGB3"/>
<dbReference type="NCBIfam" id="TIGR03021">
    <property type="entry name" value="pilP_fam"/>
    <property type="match status" value="1"/>
</dbReference>
<reference evidence="2 3" key="1">
    <citation type="submission" date="2017-06" db="EMBL/GenBank/DDBJ databases">
        <title>Evolution towards high GC content and high-temperature stress adaptation in endophytic Pseudomonas oryzihabitans impacted its plant-growth promoting traits.</title>
        <authorList>
            <person name="Nascimento F.X."/>
        </authorList>
    </citation>
    <scope>NUCLEOTIDE SEQUENCE [LARGE SCALE GENOMIC DNA]</scope>
    <source>
        <strain evidence="2 3">MS8</strain>
    </source>
</reference>